<feature type="region of interest" description="Disordered" evidence="1">
    <location>
        <begin position="216"/>
        <end position="365"/>
    </location>
</feature>
<evidence type="ECO:0000313" key="4">
    <source>
        <dbReference type="Proteomes" id="UP000007718"/>
    </source>
</evidence>
<accession>F0RQB2</accession>
<feature type="compositionally biased region" description="Low complexity" evidence="1">
    <location>
        <begin position="292"/>
        <end position="305"/>
    </location>
</feature>
<dbReference type="KEGG" id="dpt:Deipr_2347"/>
<dbReference type="Gene3D" id="3.40.50.410">
    <property type="entry name" value="von Willebrand factor, type A domain"/>
    <property type="match status" value="1"/>
</dbReference>
<geneLocation type="plasmid" evidence="3 4">
    <name>pDEIPR02</name>
</geneLocation>
<organism evidence="3 4">
    <name type="scientific">Deinococcus proteolyticus (strain ATCC 35074 / DSM 20540 / JCM 6276 / NBRC 101906 / NCIMB 13154 / VKM Ac-1939 / CCM 2703 / MRP)</name>
    <dbReference type="NCBI Taxonomy" id="693977"/>
    <lineage>
        <taxon>Bacteria</taxon>
        <taxon>Thermotogati</taxon>
        <taxon>Deinococcota</taxon>
        <taxon>Deinococci</taxon>
        <taxon>Deinococcales</taxon>
        <taxon>Deinococcaceae</taxon>
        <taxon>Deinococcus</taxon>
    </lineage>
</organism>
<dbReference type="PROSITE" id="PS50234">
    <property type="entry name" value="VWFA"/>
    <property type="match status" value="1"/>
</dbReference>
<dbReference type="SMART" id="SM00327">
    <property type="entry name" value="VWA"/>
    <property type="match status" value="1"/>
</dbReference>
<dbReference type="InterPro" id="IPR036465">
    <property type="entry name" value="vWFA_dom_sf"/>
</dbReference>
<reference evidence="4" key="1">
    <citation type="submission" date="2011-02" db="EMBL/GenBank/DDBJ databases">
        <title>The complete sequence of plasmid2 of Deinococcus proteolyticus DSM 20540.</title>
        <authorList>
            <consortium name="US DOE Joint Genome Institute (JGI-PGF)"/>
            <person name="Lucas S."/>
            <person name="Copeland A."/>
            <person name="Lapidus A."/>
            <person name="Bruce D."/>
            <person name="Goodwin L."/>
            <person name="Pitluck S."/>
            <person name="Kyrpides N."/>
            <person name="Mavromatis K."/>
            <person name="Pagani I."/>
            <person name="Ivanova N."/>
            <person name="Ovchinnikova G."/>
            <person name="Zeytun A."/>
            <person name="Detter J.C."/>
            <person name="Han C."/>
            <person name="Land M."/>
            <person name="Hauser L."/>
            <person name="Markowitz V."/>
            <person name="Cheng J.-F."/>
            <person name="Hugenholtz P."/>
            <person name="Woyke T."/>
            <person name="Wu D."/>
            <person name="Pukall R."/>
            <person name="Steenblock K."/>
            <person name="Brambilla E."/>
            <person name="Klenk H.-P."/>
            <person name="Eisen J.A."/>
        </authorList>
    </citation>
    <scope>NUCLEOTIDE SEQUENCE [LARGE SCALE GENOMIC DNA]</scope>
    <source>
        <strain evidence="4">ATCC 35074 / DSM 20540 / JCM 6276 / NBRC 101906 / NCIMB 13154 / VKM Ac-1939 / CCM 2703 / MRP</strain>
        <plasmid evidence="4">Plasmid pDEIPR02</plasmid>
    </source>
</reference>
<dbReference type="EMBL" id="CP002538">
    <property type="protein sequence ID" value="ADY27471.1"/>
    <property type="molecule type" value="Genomic_DNA"/>
</dbReference>
<sequence>MFNQPRHGTLPWHQQLQWRNWIQSLFNMAARTREYRLDIQEGGVVAGISTQNKTLILHPELREILDTKRGTHRFDPGHDHDRLSLLLRATVTHEAGHVQFSDARPTEPLLGDIWNILEDERMERCMVRRFPELYSDFTFLGDVMLSLHQTEGLDLPTACLVWRWAHDRPDVPFTTANNDLWENEIRPRVEAAWESDRAGTLQLAKEIIDLLPEEERTAPPETSADGGGSNASQPEERPPRSPQAQHGSKASGSSDADSDEQEAGETGRAGSEDGQGPGEKAGEETGEETGEDFSSGSETESSENSPAEHDRRSTANGPDAGKRNSLQHPLSEQAGEEAGEEQATGSAGHGEALPEPPLAPETSDDPLREIEGLARSLATALAPPTRPAGTRTHRTKGRFSYGHYEQGRERYFRHRVKPGKPDRYVLKVAIDISSSMQGPRLKAARQAALMVIRAAELSQGRTDLMAFNDQVYSIGDYGTSTKEQYRAVARLRAEGGTNLAQAMDMLLLNTAQPGEEEVIVVISDGAIDRYDQAHCAALMQNETRMVLPVLIGDAAFNSVQWSAAFGYTMPVMDLQDIARTIKTHIQRKRMQALA</sequence>
<dbReference type="Pfam" id="PF13519">
    <property type="entry name" value="VWA_2"/>
    <property type="match status" value="1"/>
</dbReference>
<evidence type="ECO:0000313" key="3">
    <source>
        <dbReference type="EMBL" id="ADY27471.1"/>
    </source>
</evidence>
<dbReference type="HOGENOM" id="CLU_456145_0_0_0"/>
<dbReference type="CDD" id="cd00198">
    <property type="entry name" value="vWFA"/>
    <property type="match status" value="1"/>
</dbReference>
<dbReference type="InterPro" id="IPR002035">
    <property type="entry name" value="VWF_A"/>
</dbReference>
<protein>
    <submittedName>
        <fullName evidence="3">von Willebrand factor type A</fullName>
    </submittedName>
</protein>
<dbReference type="SUPFAM" id="SSF53300">
    <property type="entry name" value="vWA-like"/>
    <property type="match status" value="1"/>
</dbReference>
<gene>
    <name evidence="3" type="ordered locus">Deipr_2347</name>
</gene>
<name>F0RQB2_DEIPM</name>
<dbReference type="Proteomes" id="UP000007718">
    <property type="component" value="Plasmid pDEIPR02"/>
</dbReference>
<proteinExistence type="predicted"/>
<dbReference type="AlphaFoldDB" id="F0RQB2"/>
<dbReference type="RefSeq" id="WP_013615825.1">
    <property type="nucleotide sequence ID" value="NC_015162.1"/>
</dbReference>
<feature type="domain" description="VWFA" evidence="2">
    <location>
        <begin position="425"/>
        <end position="585"/>
    </location>
</feature>
<keyword evidence="4" id="KW-1185">Reference proteome</keyword>
<evidence type="ECO:0000259" key="2">
    <source>
        <dbReference type="PROSITE" id="PS50234"/>
    </source>
</evidence>
<reference evidence="3 4" key="2">
    <citation type="journal article" date="2012" name="Stand. Genomic Sci.">
        <title>Complete genome sequence of the orange-red pigmented, radioresistant Deinococcus proteolyticus type strain (MRP(T)).</title>
        <authorList>
            <person name="Copeland A."/>
            <person name="Zeytun A."/>
            <person name="Yassawong M."/>
            <person name="Nolan M."/>
            <person name="Lucas S."/>
            <person name="Hammon N."/>
            <person name="Deshpande S."/>
            <person name="Cheng J.F."/>
            <person name="Han C."/>
            <person name="Tapia R."/>
            <person name="Goodwin L.A."/>
            <person name="Pitluck S."/>
            <person name="Mavromatis K."/>
            <person name="Liolios K."/>
            <person name="Pagani I."/>
            <person name="Ivanova N."/>
            <person name="Mikhailova N."/>
            <person name="Pati A."/>
            <person name="Chen A."/>
            <person name="Palaniappan K."/>
            <person name="Land M."/>
            <person name="Hauser L."/>
            <person name="Jeffries C.D."/>
            <person name="Brambilla E.M."/>
            <person name="Rohde M."/>
            <person name="Sikorski J."/>
            <person name="Pukall R."/>
            <person name="Goker M."/>
            <person name="Detter J.C."/>
            <person name="Woyke T."/>
            <person name="Bristow J."/>
            <person name="Eisen J.A."/>
            <person name="Markowitz V."/>
            <person name="Hugenholtz P."/>
            <person name="Kyrpides N.C."/>
            <person name="Klenk H.P."/>
            <person name="Lapidus A."/>
        </authorList>
    </citation>
    <scope>NUCLEOTIDE SEQUENCE [LARGE SCALE GENOMIC DNA]</scope>
    <source>
        <strain evidence="4">ATCC 35074 / DSM 20540 / JCM 6276 / NBRC 101906 / NCIMB 13154 / VKM Ac-1939 / CCM 2703 / MRP</strain>
        <plasmid evidence="4">Plasmid pDEIPR02</plasmid>
    </source>
</reference>
<keyword evidence="3" id="KW-0614">Plasmid</keyword>
<evidence type="ECO:0000256" key="1">
    <source>
        <dbReference type="SAM" id="MobiDB-lite"/>
    </source>
</evidence>